<evidence type="ECO:0000256" key="1">
    <source>
        <dbReference type="SAM" id="SignalP"/>
    </source>
</evidence>
<proteinExistence type="predicted"/>
<evidence type="ECO:0000313" key="2">
    <source>
        <dbReference type="EMBL" id="KAG5830567.1"/>
    </source>
</evidence>
<dbReference type="InterPro" id="IPR029170">
    <property type="entry name" value="FAM180"/>
</dbReference>
<dbReference type="EMBL" id="JAFIRN010000019">
    <property type="protein sequence ID" value="KAG5830567.1"/>
    <property type="molecule type" value="Genomic_DNA"/>
</dbReference>
<reference evidence="2" key="1">
    <citation type="submission" date="2021-01" db="EMBL/GenBank/DDBJ databases">
        <title>A chromosome-scale assembly of European eel, Anguilla anguilla.</title>
        <authorList>
            <person name="Henkel C."/>
            <person name="Jong-Raadsen S.A."/>
            <person name="Dufour S."/>
            <person name="Weltzien F.-A."/>
            <person name="Palstra A.P."/>
            <person name="Pelster B."/>
            <person name="Spaink H.P."/>
            <person name="Van Den Thillart G.E."/>
            <person name="Jansen H."/>
            <person name="Zahm M."/>
            <person name="Klopp C."/>
            <person name="Cedric C."/>
            <person name="Louis A."/>
            <person name="Berthelot C."/>
            <person name="Parey E."/>
            <person name="Roest Crollius H."/>
            <person name="Montfort J."/>
            <person name="Robinson-Rechavi M."/>
            <person name="Bucao C."/>
            <person name="Bouchez O."/>
            <person name="Gislard M."/>
            <person name="Lluch J."/>
            <person name="Milhes M."/>
            <person name="Lampietro C."/>
            <person name="Lopez Roques C."/>
            <person name="Donnadieu C."/>
            <person name="Braasch I."/>
            <person name="Desvignes T."/>
            <person name="Postlethwait J."/>
            <person name="Bobe J."/>
            <person name="Guiguen Y."/>
            <person name="Dirks R."/>
        </authorList>
    </citation>
    <scope>NUCLEOTIDE SEQUENCE</scope>
    <source>
        <strain evidence="2">Tag_6206</strain>
        <tissue evidence="2">Liver</tissue>
    </source>
</reference>
<gene>
    <name evidence="2" type="ORF">ANANG_G00312080</name>
</gene>
<keyword evidence="3" id="KW-1185">Reference proteome</keyword>
<protein>
    <recommendedName>
        <fullName evidence="4">Protein FAM180A</fullName>
    </recommendedName>
</protein>
<keyword evidence="1" id="KW-0732">Signal</keyword>
<dbReference type="Pfam" id="PF15173">
    <property type="entry name" value="FAM180"/>
    <property type="match status" value="1"/>
</dbReference>
<feature type="chain" id="PRO_5038822407" description="Protein FAM180A" evidence="1">
    <location>
        <begin position="23"/>
        <end position="164"/>
    </location>
</feature>
<accession>A0A9D3LH88</accession>
<evidence type="ECO:0000313" key="3">
    <source>
        <dbReference type="Proteomes" id="UP001044222"/>
    </source>
</evidence>
<comment type="caution">
    <text evidence="2">The sequence shown here is derived from an EMBL/GenBank/DDBJ whole genome shotgun (WGS) entry which is preliminary data.</text>
</comment>
<dbReference type="Proteomes" id="UP001044222">
    <property type="component" value="Chromosome 19"/>
</dbReference>
<dbReference type="PANTHER" id="PTHR34034:SF2">
    <property type="entry name" value="PROTEIN FAM180A"/>
    <property type="match status" value="1"/>
</dbReference>
<dbReference type="PANTHER" id="PTHR34034">
    <property type="entry name" value="PROTEIN FAM180A-RELATED"/>
    <property type="match status" value="1"/>
</dbReference>
<name>A0A9D3LH88_ANGAN</name>
<sequence>MLRWKVLVFAVILCGLYPCAAGQRNKVLYPAALRVKRGVVNPTFQNSVEDAELLFEILLAGVRMGDGRGGFSVRDEELASLRRTRVLASVCEDVLPRKLTDVRRLTSDLSRHRGHLRGPDFERTVLTMVYTAYKLANTTGHQRDRWAESFFSLFRAIKQDLTVQ</sequence>
<evidence type="ECO:0008006" key="4">
    <source>
        <dbReference type="Google" id="ProtNLM"/>
    </source>
</evidence>
<dbReference type="AlphaFoldDB" id="A0A9D3LH88"/>
<organism evidence="2 3">
    <name type="scientific">Anguilla anguilla</name>
    <name type="common">European freshwater eel</name>
    <name type="synonym">Muraena anguilla</name>
    <dbReference type="NCBI Taxonomy" id="7936"/>
    <lineage>
        <taxon>Eukaryota</taxon>
        <taxon>Metazoa</taxon>
        <taxon>Chordata</taxon>
        <taxon>Craniata</taxon>
        <taxon>Vertebrata</taxon>
        <taxon>Euteleostomi</taxon>
        <taxon>Actinopterygii</taxon>
        <taxon>Neopterygii</taxon>
        <taxon>Teleostei</taxon>
        <taxon>Anguilliformes</taxon>
        <taxon>Anguillidae</taxon>
        <taxon>Anguilla</taxon>
    </lineage>
</organism>
<feature type="signal peptide" evidence="1">
    <location>
        <begin position="1"/>
        <end position="22"/>
    </location>
</feature>